<keyword evidence="2" id="KW-0472">Membrane</keyword>
<reference evidence="5" key="1">
    <citation type="submission" date="2017-02" db="UniProtKB">
        <authorList>
            <consortium name="WormBaseParasite"/>
        </authorList>
    </citation>
    <scope>IDENTIFICATION</scope>
</reference>
<keyword evidence="2" id="KW-1133">Transmembrane helix</keyword>
<dbReference type="EMBL" id="UZAE01013616">
    <property type="protein sequence ID" value="VDO10612.1"/>
    <property type="molecule type" value="Genomic_DNA"/>
</dbReference>
<name>A0A0R3TUR8_RODNA</name>
<feature type="region of interest" description="Disordered" evidence="1">
    <location>
        <begin position="1"/>
        <end position="56"/>
    </location>
</feature>
<feature type="transmembrane region" description="Helical" evidence="2">
    <location>
        <begin position="220"/>
        <end position="247"/>
    </location>
</feature>
<feature type="compositionally biased region" description="Low complexity" evidence="1">
    <location>
        <begin position="69"/>
        <end position="78"/>
    </location>
</feature>
<gene>
    <name evidence="3" type="ORF">HNAJ_LOCUS11512</name>
</gene>
<keyword evidence="4" id="KW-1185">Reference proteome</keyword>
<feature type="compositionally biased region" description="Basic residues" evidence="1">
    <location>
        <begin position="11"/>
        <end position="31"/>
    </location>
</feature>
<evidence type="ECO:0000313" key="5">
    <source>
        <dbReference type="WBParaSite" id="HNAJ_0001152201-mRNA-1"/>
    </source>
</evidence>
<evidence type="ECO:0000313" key="3">
    <source>
        <dbReference type="EMBL" id="VDO10612.1"/>
    </source>
</evidence>
<evidence type="ECO:0000313" key="4">
    <source>
        <dbReference type="Proteomes" id="UP000278807"/>
    </source>
</evidence>
<feature type="region of interest" description="Disordered" evidence="1">
    <location>
        <begin position="156"/>
        <end position="188"/>
    </location>
</feature>
<protein>
    <submittedName>
        <fullName evidence="5">Miff domain-containing protein</fullName>
    </submittedName>
</protein>
<dbReference type="AlphaFoldDB" id="A0A0R3TUR8"/>
<proteinExistence type="predicted"/>
<feature type="compositionally biased region" description="Low complexity" evidence="1">
    <location>
        <begin position="32"/>
        <end position="42"/>
    </location>
</feature>
<feature type="compositionally biased region" description="Polar residues" evidence="1">
    <location>
        <begin position="162"/>
        <end position="175"/>
    </location>
</feature>
<evidence type="ECO:0000256" key="1">
    <source>
        <dbReference type="SAM" id="MobiDB-lite"/>
    </source>
</evidence>
<keyword evidence="2" id="KW-0812">Transmembrane</keyword>
<dbReference type="OrthoDB" id="6277616at2759"/>
<reference evidence="3 4" key="2">
    <citation type="submission" date="2018-11" db="EMBL/GenBank/DDBJ databases">
        <authorList>
            <consortium name="Pathogen Informatics"/>
        </authorList>
    </citation>
    <scope>NUCLEOTIDE SEQUENCE [LARGE SCALE GENOMIC DNA]</scope>
</reference>
<organism evidence="5">
    <name type="scientific">Rodentolepis nana</name>
    <name type="common">Dwarf tapeworm</name>
    <name type="synonym">Hymenolepis nana</name>
    <dbReference type="NCBI Taxonomy" id="102285"/>
    <lineage>
        <taxon>Eukaryota</taxon>
        <taxon>Metazoa</taxon>
        <taxon>Spiralia</taxon>
        <taxon>Lophotrochozoa</taxon>
        <taxon>Platyhelminthes</taxon>
        <taxon>Cestoda</taxon>
        <taxon>Eucestoda</taxon>
        <taxon>Cyclophyllidea</taxon>
        <taxon>Hymenolepididae</taxon>
        <taxon>Rodentolepis</taxon>
    </lineage>
</organism>
<feature type="region of interest" description="Disordered" evidence="1">
    <location>
        <begin position="69"/>
        <end position="89"/>
    </location>
</feature>
<accession>A0A0R3TUR8</accession>
<dbReference type="Proteomes" id="UP000278807">
    <property type="component" value="Unassembled WGS sequence"/>
</dbReference>
<sequence>MSSSSPGLHQPRSHHLPSRHHHHNHHHHHGSRSSTLSSAASRVLPPKSISEGNMTNSVKANDVSSVASSAAFDSQQSVEEISDAGSSSAMETPTFVRLAPYFESIPNRKYASLSRIRQQQCVNLAADPSIQSLHSVDDLRLNGILSQTILEDREPITEMKQDSNYVPLQTSTPQKENPENPLETSKSNAIPKYATAITSSDNADDSSVSPPNPCRVISRLWRYVLVTGGLSLLIIVLGTTLATEIGYQGPIVMRIRRTHLFTNWEAHCYLPLRSLLLGTFQ</sequence>
<dbReference type="WBParaSite" id="HNAJ_0001152201-mRNA-1">
    <property type="protein sequence ID" value="HNAJ_0001152201-mRNA-1"/>
    <property type="gene ID" value="HNAJ_0001152201"/>
</dbReference>
<evidence type="ECO:0000256" key="2">
    <source>
        <dbReference type="SAM" id="Phobius"/>
    </source>
</evidence>